<comment type="caution">
    <text evidence="2">The sequence shown here is derived from an EMBL/GenBank/DDBJ whole genome shotgun (WGS) entry which is preliminary data.</text>
</comment>
<sequence>MILQQLIKLEQQINSLLNDIELFKFAYITNDKKLNTYQNNVNDNIHNLYNDLKEQPIIHTSLLHYKFFNFLTDCYYNPIEPLDNGNTKVYIEDIQRRLLLLHESIVFILK</sequence>
<dbReference type="EMBL" id="LUGM01000002">
    <property type="protein sequence ID" value="KYH13307.1"/>
    <property type="molecule type" value="Genomic_DNA"/>
</dbReference>
<evidence type="ECO:0000313" key="3">
    <source>
        <dbReference type="Proteomes" id="UP000075418"/>
    </source>
</evidence>
<name>A0A151A1X1_9STAP</name>
<proteinExistence type="predicted"/>
<reference evidence="1 4" key="2">
    <citation type="submission" date="2019-07" db="EMBL/GenBank/DDBJ databases">
        <title>Whole genome shotgun sequence of Staphylococcus kloosii NBRC 109624.</title>
        <authorList>
            <person name="Hosoyama A."/>
            <person name="Uohara A."/>
            <person name="Ohji S."/>
            <person name="Ichikawa N."/>
        </authorList>
    </citation>
    <scope>NUCLEOTIDE SEQUENCE [LARGE SCALE GENOMIC DNA]</scope>
    <source>
        <strain evidence="1 4">NBRC 109624</strain>
    </source>
</reference>
<dbReference type="Proteomes" id="UP000075418">
    <property type="component" value="Unassembled WGS sequence"/>
</dbReference>
<dbReference type="EMBL" id="BKAQ01000029">
    <property type="protein sequence ID" value="GEP83353.1"/>
    <property type="molecule type" value="Genomic_DNA"/>
</dbReference>
<accession>A0A151A1X1</accession>
<evidence type="ECO:0000313" key="2">
    <source>
        <dbReference type="EMBL" id="KYH13307.1"/>
    </source>
</evidence>
<dbReference type="Proteomes" id="UP000321040">
    <property type="component" value="Unassembled WGS sequence"/>
</dbReference>
<evidence type="ECO:0008006" key="5">
    <source>
        <dbReference type="Google" id="ProtNLM"/>
    </source>
</evidence>
<evidence type="ECO:0000313" key="1">
    <source>
        <dbReference type="EMBL" id="GEP83353.1"/>
    </source>
</evidence>
<dbReference type="AlphaFoldDB" id="A0A151A1X1"/>
<dbReference type="KEGG" id="skl:C7J89_04535"/>
<gene>
    <name evidence="2" type="ORF">A0131_00575</name>
    <name evidence="1" type="ORF">SKL01_25310</name>
</gene>
<keyword evidence="4" id="KW-1185">Reference proteome</keyword>
<protein>
    <recommendedName>
        <fullName evidence="5">Staphylococcal protein</fullName>
    </recommendedName>
</protein>
<organism evidence="2 3">
    <name type="scientific">Staphylococcus kloosii</name>
    <dbReference type="NCBI Taxonomy" id="29384"/>
    <lineage>
        <taxon>Bacteria</taxon>
        <taxon>Bacillati</taxon>
        <taxon>Bacillota</taxon>
        <taxon>Bacilli</taxon>
        <taxon>Bacillales</taxon>
        <taxon>Staphylococcaceae</taxon>
        <taxon>Staphylococcus</taxon>
    </lineage>
</organism>
<evidence type="ECO:0000313" key="4">
    <source>
        <dbReference type="Proteomes" id="UP000321040"/>
    </source>
</evidence>
<reference evidence="2 3" key="1">
    <citation type="submission" date="2016-02" db="EMBL/GenBank/DDBJ databases">
        <title>Draft genome sequence of hydrocarbon degrading Staphylococcus saprophyticus Strain CNV2, isolated from crude-oil contaminated soil from Noonmati Oil Refinery, Guwahati, Assam, India.</title>
        <authorList>
            <person name="Mukherjee A."/>
            <person name="Chettri B."/>
            <person name="Langpoklakpam J."/>
            <person name="Singh A.K."/>
            <person name="Chattopadhyay D.J."/>
        </authorList>
    </citation>
    <scope>NUCLEOTIDE SEQUENCE [LARGE SCALE GENOMIC DNA]</scope>
    <source>
        <strain evidence="2 3">CNV2</strain>
    </source>
</reference>